<dbReference type="RefSeq" id="WP_244589825.1">
    <property type="nucleotide sequence ID" value="NZ_CAWNNJ010000001.1"/>
</dbReference>
<dbReference type="Proteomes" id="UP000225833">
    <property type="component" value="Unassembled WGS sequence"/>
</dbReference>
<dbReference type="EMBL" id="NIBS01000001">
    <property type="protein sequence ID" value="PHM29580.1"/>
    <property type="molecule type" value="Genomic_DNA"/>
</dbReference>
<name>A0A2D0J4V5_XENBU</name>
<comment type="caution">
    <text evidence="1">The sequence shown here is derived from an EMBL/GenBank/DDBJ whole genome shotgun (WGS) entry which is preliminary data.</text>
</comment>
<protein>
    <submittedName>
        <fullName evidence="1">Uncharacterized protein</fullName>
    </submittedName>
</protein>
<sequence length="122" mass="14267">MKFSIVVVSKNRAYTKAYRRVFGDIQAIIEELEKVDMECPIGDSVLIMASDEDNIQPYELVEIPNKDALFQYTVGIEKYRSDDELRKDLFLILKLVIEKVPFANPDHEQYGSIFRVWESKFI</sequence>
<reference evidence="1 2" key="1">
    <citation type="journal article" date="2017" name="Nat. Microbiol.">
        <title>Natural product diversity associated with the nematode symbionts Photorhabdus and Xenorhabdus.</title>
        <authorList>
            <person name="Tobias N.J."/>
            <person name="Wolff H."/>
            <person name="Djahanschiri B."/>
            <person name="Grundmann F."/>
            <person name="Kronenwerth M."/>
            <person name="Shi Y.M."/>
            <person name="Simonyi S."/>
            <person name="Grun P."/>
            <person name="Shapiro-Ilan D."/>
            <person name="Pidot S.J."/>
            <person name="Stinear T.P."/>
            <person name="Ebersberger I."/>
            <person name="Bode H.B."/>
        </authorList>
    </citation>
    <scope>NUCLEOTIDE SEQUENCE [LARGE SCALE GENOMIC DNA]</scope>
    <source>
        <strain evidence="1 2">DSM 16342</strain>
    </source>
</reference>
<dbReference type="AlphaFoldDB" id="A0A2D0J4V5"/>
<proteinExistence type="predicted"/>
<evidence type="ECO:0000313" key="1">
    <source>
        <dbReference type="EMBL" id="PHM29580.1"/>
    </source>
</evidence>
<evidence type="ECO:0000313" key="2">
    <source>
        <dbReference type="Proteomes" id="UP000225833"/>
    </source>
</evidence>
<accession>A0A2D0J4V5</accession>
<gene>
    <name evidence="1" type="ORF">Xbud_00109</name>
</gene>
<organism evidence="1 2">
    <name type="scientific">Xenorhabdus budapestensis</name>
    <dbReference type="NCBI Taxonomy" id="290110"/>
    <lineage>
        <taxon>Bacteria</taxon>
        <taxon>Pseudomonadati</taxon>
        <taxon>Pseudomonadota</taxon>
        <taxon>Gammaproteobacteria</taxon>
        <taxon>Enterobacterales</taxon>
        <taxon>Morganellaceae</taxon>
        <taxon>Xenorhabdus</taxon>
    </lineage>
</organism>